<dbReference type="EMBL" id="KI671263">
    <property type="protein sequence ID" value="ETL47383.1"/>
    <property type="molecule type" value="Genomic_DNA"/>
</dbReference>
<sequence>MAAKSEAAATSNVVEMAPSHASAPASPLRTESTMTVAPIIFPSKGENDIRKRRKREPIKLPPWPLVYVSARSSSSSPCKINSSTTNRCELLETVVSGCTTCGSLSTVQFDDTELLSMKLEMDDELDGDDATILTALYSTTCWQDLLIYMKNYPTLTLAFSALSL</sequence>
<proteinExistence type="predicted"/>
<reference evidence="2 3" key="1">
    <citation type="submission" date="2013-11" db="EMBL/GenBank/DDBJ databases">
        <title>The Genome Sequence of Phytophthora parasitica CJ05E6.</title>
        <authorList>
            <consortium name="The Broad Institute Genomics Platform"/>
            <person name="Russ C."/>
            <person name="Tyler B."/>
            <person name="Panabieres F."/>
            <person name="Shan W."/>
            <person name="Tripathy S."/>
            <person name="Grunwald N."/>
            <person name="Machado M."/>
            <person name="Johnson C.S."/>
            <person name="Arredondo F."/>
            <person name="Hong C."/>
            <person name="Coffey M."/>
            <person name="Young S.K."/>
            <person name="Zeng Q."/>
            <person name="Gargeya S."/>
            <person name="Fitzgerald M."/>
            <person name="Abouelleil A."/>
            <person name="Alvarado L."/>
            <person name="Chapman S.B."/>
            <person name="Gainer-Dewar J."/>
            <person name="Goldberg J."/>
            <person name="Griggs A."/>
            <person name="Gujja S."/>
            <person name="Hansen M."/>
            <person name="Howarth C."/>
            <person name="Imamovic A."/>
            <person name="Ireland A."/>
            <person name="Larimer J."/>
            <person name="McCowan C."/>
            <person name="Murphy C."/>
            <person name="Pearson M."/>
            <person name="Poon T.W."/>
            <person name="Priest M."/>
            <person name="Roberts A."/>
            <person name="Saif S."/>
            <person name="Shea T."/>
            <person name="Sykes S."/>
            <person name="Wortman J."/>
            <person name="Nusbaum C."/>
            <person name="Birren B."/>
        </authorList>
    </citation>
    <scope>NUCLEOTIDE SEQUENCE [LARGE SCALE GENOMIC DNA]</scope>
    <source>
        <strain evidence="2 3">CJ05E6</strain>
    </source>
</reference>
<dbReference type="AlphaFoldDB" id="W2JP22"/>
<evidence type="ECO:0000313" key="2">
    <source>
        <dbReference type="EMBL" id="ETL47383.1"/>
    </source>
</evidence>
<name>W2JP22_PHYNI</name>
<evidence type="ECO:0000256" key="1">
    <source>
        <dbReference type="SAM" id="MobiDB-lite"/>
    </source>
</evidence>
<gene>
    <name evidence="2" type="ORF">L916_02870</name>
</gene>
<protein>
    <submittedName>
        <fullName evidence="2">Uncharacterized protein</fullName>
    </submittedName>
</protein>
<feature type="region of interest" description="Disordered" evidence="1">
    <location>
        <begin position="1"/>
        <end position="30"/>
    </location>
</feature>
<organism evidence="2 3">
    <name type="scientific">Phytophthora nicotianae</name>
    <name type="common">Potato buckeye rot agent</name>
    <name type="synonym">Phytophthora parasitica</name>
    <dbReference type="NCBI Taxonomy" id="4792"/>
    <lineage>
        <taxon>Eukaryota</taxon>
        <taxon>Sar</taxon>
        <taxon>Stramenopiles</taxon>
        <taxon>Oomycota</taxon>
        <taxon>Peronosporomycetes</taxon>
        <taxon>Peronosporales</taxon>
        <taxon>Peronosporaceae</taxon>
        <taxon>Phytophthora</taxon>
    </lineage>
</organism>
<dbReference type="Proteomes" id="UP000053864">
    <property type="component" value="Unassembled WGS sequence"/>
</dbReference>
<feature type="compositionally biased region" description="Low complexity" evidence="1">
    <location>
        <begin position="17"/>
        <end position="27"/>
    </location>
</feature>
<accession>W2JP22</accession>
<evidence type="ECO:0000313" key="3">
    <source>
        <dbReference type="Proteomes" id="UP000053864"/>
    </source>
</evidence>